<dbReference type="PANTHER" id="PTHR46577">
    <property type="entry name" value="HTH-TYPE TRANSCRIPTIONAL REGULATORY PROTEIN GABR"/>
    <property type="match status" value="1"/>
</dbReference>
<reference evidence="2 3" key="1">
    <citation type="journal article" date="2015" name="Int. J. Syst. Evol. Microbiol.">
        <title>Sporolactobacillus shoreae sp. nov. and Sporolactobacillus spathodeae sp. nov., two spore-forming lactic acid bacteria isolated from tree barks in Thailand.</title>
        <authorList>
            <person name="Thamacharoensuk T."/>
            <person name="Kitahara M."/>
            <person name="Ohkuma M."/>
            <person name="Thongchul N."/>
            <person name="Tanasupawat S."/>
        </authorList>
    </citation>
    <scope>NUCLEOTIDE SEQUENCE [LARGE SCALE GENOMIC DNA]</scope>
    <source>
        <strain evidence="2 3">BK92</strain>
    </source>
</reference>
<dbReference type="AlphaFoldDB" id="A0A4Z0GPL1"/>
<protein>
    <submittedName>
        <fullName evidence="2">Aminotransferase class I/II-fold pyridoxal phosphate-dependent enzyme</fullName>
    </submittedName>
</protein>
<dbReference type="EMBL" id="SRJD01000005">
    <property type="protein sequence ID" value="TGA98938.1"/>
    <property type="molecule type" value="Genomic_DNA"/>
</dbReference>
<dbReference type="SUPFAM" id="SSF53383">
    <property type="entry name" value="PLP-dependent transferases"/>
    <property type="match status" value="1"/>
</dbReference>
<proteinExistence type="predicted"/>
<dbReference type="OrthoDB" id="9808770at2"/>
<keyword evidence="2" id="KW-0808">Transferase</keyword>
<dbReference type="InterPro" id="IPR051446">
    <property type="entry name" value="HTH_trans_reg/aminotransferase"/>
</dbReference>
<comment type="caution">
    <text evidence="2">The sequence shown here is derived from an EMBL/GenBank/DDBJ whole genome shotgun (WGS) entry which is preliminary data.</text>
</comment>
<evidence type="ECO:0000259" key="1">
    <source>
        <dbReference type="Pfam" id="PF00155"/>
    </source>
</evidence>
<dbReference type="Pfam" id="PF00155">
    <property type="entry name" value="Aminotran_1_2"/>
    <property type="match status" value="1"/>
</dbReference>
<dbReference type="Gene3D" id="3.40.640.10">
    <property type="entry name" value="Type I PLP-dependent aspartate aminotransferase-like (Major domain)"/>
    <property type="match status" value="1"/>
</dbReference>
<keyword evidence="3" id="KW-1185">Reference proteome</keyword>
<name>A0A4Z0GPL1_9BACL</name>
<accession>A0A4Z0GPL1</accession>
<dbReference type="GO" id="GO:0030170">
    <property type="term" value="F:pyridoxal phosphate binding"/>
    <property type="evidence" value="ECO:0007669"/>
    <property type="project" value="InterPro"/>
</dbReference>
<dbReference type="InterPro" id="IPR015424">
    <property type="entry name" value="PyrdxlP-dep_Trfase"/>
</dbReference>
<dbReference type="InterPro" id="IPR015421">
    <property type="entry name" value="PyrdxlP-dep_Trfase_major"/>
</dbReference>
<gene>
    <name evidence="2" type="ORF">E4665_06330</name>
</gene>
<keyword evidence="2" id="KW-0032">Aminotransferase</keyword>
<evidence type="ECO:0000313" key="2">
    <source>
        <dbReference type="EMBL" id="TGA98938.1"/>
    </source>
</evidence>
<dbReference type="InterPro" id="IPR004839">
    <property type="entry name" value="Aminotransferase_I/II_large"/>
</dbReference>
<dbReference type="GO" id="GO:0008483">
    <property type="term" value="F:transaminase activity"/>
    <property type="evidence" value="ECO:0007669"/>
    <property type="project" value="UniProtKB-KW"/>
</dbReference>
<dbReference type="PANTHER" id="PTHR46577:SF1">
    <property type="entry name" value="HTH-TYPE TRANSCRIPTIONAL REGULATORY PROTEIN GABR"/>
    <property type="match status" value="1"/>
</dbReference>
<evidence type="ECO:0000313" key="3">
    <source>
        <dbReference type="Proteomes" id="UP000298347"/>
    </source>
</evidence>
<organism evidence="2 3">
    <name type="scientific">Sporolactobacillus shoreae</name>
    <dbReference type="NCBI Taxonomy" id="1465501"/>
    <lineage>
        <taxon>Bacteria</taxon>
        <taxon>Bacillati</taxon>
        <taxon>Bacillota</taxon>
        <taxon>Bacilli</taxon>
        <taxon>Bacillales</taxon>
        <taxon>Sporolactobacillaceae</taxon>
        <taxon>Sporolactobacillus</taxon>
    </lineage>
</organism>
<feature type="domain" description="Aminotransferase class I/classII large" evidence="1">
    <location>
        <begin position="31"/>
        <end position="138"/>
    </location>
</feature>
<sequence length="147" mass="16859">MWPLLWSSQSKRTVFPEARHFNGEQFTSDIDTTHFPLAGWKKCVNQLLNSNKDFLTYGDYQGELELRKALSGYLHRSRGVNCSPEQIVIAAGTQSILHILYRITEWKNKVLAMEDPGYQGVRRSLQNQDIRMAPVPVDKDGLSLHEL</sequence>
<dbReference type="Proteomes" id="UP000298347">
    <property type="component" value="Unassembled WGS sequence"/>
</dbReference>